<feature type="domain" description="Response regulatory" evidence="4">
    <location>
        <begin position="6"/>
        <end position="119"/>
    </location>
</feature>
<dbReference type="AlphaFoldDB" id="A0A511SV00"/>
<dbReference type="InterPro" id="IPR001789">
    <property type="entry name" value="Sig_transdc_resp-reg_receiver"/>
</dbReference>
<dbReference type="PANTHER" id="PTHR44591:SF3">
    <property type="entry name" value="RESPONSE REGULATORY DOMAIN-CONTAINING PROTEIN"/>
    <property type="match status" value="1"/>
</dbReference>
<keyword evidence="7" id="KW-1185">Reference proteome</keyword>
<keyword evidence="1 2" id="KW-0597">Phosphoprotein</keyword>
<gene>
    <name evidence="5" type="ORF">MFU01_07710</name>
    <name evidence="6" type="ORF">SAMN05443572_101718</name>
</gene>
<dbReference type="PANTHER" id="PTHR44591">
    <property type="entry name" value="STRESS RESPONSE REGULATOR PROTEIN 1"/>
    <property type="match status" value="1"/>
</dbReference>
<evidence type="ECO:0000259" key="4">
    <source>
        <dbReference type="PROSITE" id="PS50110"/>
    </source>
</evidence>
<evidence type="ECO:0000256" key="1">
    <source>
        <dbReference type="ARBA" id="ARBA00022553"/>
    </source>
</evidence>
<evidence type="ECO:0000313" key="7">
    <source>
        <dbReference type="Proteomes" id="UP000183760"/>
    </source>
</evidence>
<feature type="region of interest" description="Disordered" evidence="3">
    <location>
        <begin position="119"/>
        <end position="139"/>
    </location>
</feature>
<dbReference type="OrthoDB" id="5382717at2"/>
<evidence type="ECO:0000256" key="2">
    <source>
        <dbReference type="PROSITE-ProRule" id="PRU00169"/>
    </source>
</evidence>
<organism evidence="5 8">
    <name type="scientific">Myxococcus fulvus</name>
    <dbReference type="NCBI Taxonomy" id="33"/>
    <lineage>
        <taxon>Bacteria</taxon>
        <taxon>Pseudomonadati</taxon>
        <taxon>Myxococcota</taxon>
        <taxon>Myxococcia</taxon>
        <taxon>Myxococcales</taxon>
        <taxon>Cystobacterineae</taxon>
        <taxon>Myxococcaceae</taxon>
        <taxon>Myxococcus</taxon>
    </lineage>
</organism>
<protein>
    <submittedName>
        <fullName evidence="6">Two-component system, OmpR family, phosphate regulon response regulator PhoB</fullName>
    </submittedName>
</protein>
<reference evidence="5 8" key="2">
    <citation type="submission" date="2019-07" db="EMBL/GenBank/DDBJ databases">
        <title>Whole genome shotgun sequence of Myxococcus fulvus NBRC 100333.</title>
        <authorList>
            <person name="Hosoyama A."/>
            <person name="Uohara A."/>
            <person name="Ohji S."/>
            <person name="Ichikawa N."/>
        </authorList>
    </citation>
    <scope>NUCLEOTIDE SEQUENCE [LARGE SCALE GENOMIC DNA]</scope>
    <source>
        <strain evidence="5 8">NBRC 100333</strain>
    </source>
</reference>
<proteinExistence type="predicted"/>
<sequence length="139" mass="15443">MTYRPVVVLAEDDGLLREAVAEAMELEGYRVVPCDSGFSALKAFFAEPRVDVLVLDWLLPDIEGRDLIRLLHAQRELADLPVVLTTGLELELPSFEGAVCLLRKPFDSTELSRILHRLTHPTRPPTPAPSFAPADSRIV</sequence>
<evidence type="ECO:0000313" key="5">
    <source>
        <dbReference type="EMBL" id="GEN05734.1"/>
    </source>
</evidence>
<evidence type="ECO:0000256" key="3">
    <source>
        <dbReference type="SAM" id="MobiDB-lite"/>
    </source>
</evidence>
<dbReference type="EMBL" id="BJXR01000012">
    <property type="protein sequence ID" value="GEN05734.1"/>
    <property type="molecule type" value="Genomic_DNA"/>
</dbReference>
<dbReference type="Gene3D" id="3.40.50.2300">
    <property type="match status" value="1"/>
</dbReference>
<dbReference type="Proteomes" id="UP000321514">
    <property type="component" value="Unassembled WGS sequence"/>
</dbReference>
<name>A0A511SV00_MYXFU</name>
<evidence type="ECO:0000313" key="6">
    <source>
        <dbReference type="EMBL" id="SES96985.1"/>
    </source>
</evidence>
<accession>A0A511SV00</accession>
<reference evidence="6 7" key="1">
    <citation type="submission" date="2016-10" db="EMBL/GenBank/DDBJ databases">
        <authorList>
            <person name="Varghese N."/>
            <person name="Submissions S."/>
        </authorList>
    </citation>
    <scope>NUCLEOTIDE SEQUENCE [LARGE SCALE GENOMIC DNA]</scope>
    <source>
        <strain evidence="6 7">DSM 16525</strain>
    </source>
</reference>
<dbReference type="Pfam" id="PF00072">
    <property type="entry name" value="Response_reg"/>
    <property type="match status" value="1"/>
</dbReference>
<dbReference type="STRING" id="1334629.MFUL124B02_04515"/>
<dbReference type="InterPro" id="IPR050595">
    <property type="entry name" value="Bact_response_regulator"/>
</dbReference>
<dbReference type="RefSeq" id="WP_074949007.1">
    <property type="nucleotide sequence ID" value="NZ_BJXR01000012.1"/>
</dbReference>
<evidence type="ECO:0000313" key="8">
    <source>
        <dbReference type="Proteomes" id="UP000321514"/>
    </source>
</evidence>
<dbReference type="EMBL" id="FOIB01000001">
    <property type="protein sequence ID" value="SES96985.1"/>
    <property type="molecule type" value="Genomic_DNA"/>
</dbReference>
<comment type="caution">
    <text evidence="5">The sequence shown here is derived from an EMBL/GenBank/DDBJ whole genome shotgun (WGS) entry which is preliminary data.</text>
</comment>
<dbReference type="Proteomes" id="UP000183760">
    <property type="component" value="Unassembled WGS sequence"/>
</dbReference>
<dbReference type="SMART" id="SM00448">
    <property type="entry name" value="REC"/>
    <property type="match status" value="1"/>
</dbReference>
<feature type="modified residue" description="4-aspartylphosphate" evidence="2">
    <location>
        <position position="56"/>
    </location>
</feature>
<dbReference type="PROSITE" id="PS50110">
    <property type="entry name" value="RESPONSE_REGULATORY"/>
    <property type="match status" value="1"/>
</dbReference>
<dbReference type="SUPFAM" id="SSF52172">
    <property type="entry name" value="CheY-like"/>
    <property type="match status" value="1"/>
</dbReference>
<dbReference type="GO" id="GO:0000160">
    <property type="term" value="P:phosphorelay signal transduction system"/>
    <property type="evidence" value="ECO:0007669"/>
    <property type="project" value="InterPro"/>
</dbReference>
<dbReference type="InterPro" id="IPR011006">
    <property type="entry name" value="CheY-like_superfamily"/>
</dbReference>